<reference evidence="1" key="1">
    <citation type="submission" date="2023-04" db="EMBL/GenBank/DDBJ databases">
        <title>A chromosome-level genome assembly of the parasitoid wasp Eretmocerus hayati.</title>
        <authorList>
            <person name="Zhong Y."/>
            <person name="Liu S."/>
            <person name="Liu Y."/>
        </authorList>
    </citation>
    <scope>NUCLEOTIDE SEQUENCE</scope>
    <source>
        <strain evidence="1">ZJU_SS_LIU_2023</strain>
    </source>
</reference>
<comment type="caution">
    <text evidence="1">The sequence shown here is derived from an EMBL/GenBank/DDBJ whole genome shotgun (WGS) entry which is preliminary data.</text>
</comment>
<organism evidence="1 2">
    <name type="scientific">Eretmocerus hayati</name>
    <dbReference type="NCBI Taxonomy" id="131215"/>
    <lineage>
        <taxon>Eukaryota</taxon>
        <taxon>Metazoa</taxon>
        <taxon>Ecdysozoa</taxon>
        <taxon>Arthropoda</taxon>
        <taxon>Hexapoda</taxon>
        <taxon>Insecta</taxon>
        <taxon>Pterygota</taxon>
        <taxon>Neoptera</taxon>
        <taxon>Endopterygota</taxon>
        <taxon>Hymenoptera</taxon>
        <taxon>Apocrita</taxon>
        <taxon>Proctotrupomorpha</taxon>
        <taxon>Chalcidoidea</taxon>
        <taxon>Aphelinidae</taxon>
        <taxon>Aphelininae</taxon>
        <taxon>Eretmocerus</taxon>
    </lineage>
</organism>
<dbReference type="EMBL" id="CM056741">
    <property type="protein sequence ID" value="KAJ8685287.1"/>
    <property type="molecule type" value="Genomic_DNA"/>
</dbReference>
<keyword evidence="2" id="KW-1185">Reference proteome</keyword>
<protein>
    <submittedName>
        <fullName evidence="1">Uncharacterized protein</fullName>
    </submittedName>
</protein>
<gene>
    <name evidence="1" type="ORF">QAD02_021080</name>
</gene>
<evidence type="ECO:0000313" key="2">
    <source>
        <dbReference type="Proteomes" id="UP001239111"/>
    </source>
</evidence>
<dbReference type="Proteomes" id="UP001239111">
    <property type="component" value="Chromosome 1"/>
</dbReference>
<sequence length="120" mass="13915">MSALPISNTQLGNLMHRDIDHLTNEEISLIPALQRGYNNFTVPQKRILLGEIQYYYQLNAYRVPQMDHEARYLMSWDIADAINDNRNNVGIPYKVSGLTVFLLIGTFFNENFVLEDYDAE</sequence>
<accession>A0ACC2PSF1</accession>
<evidence type="ECO:0000313" key="1">
    <source>
        <dbReference type="EMBL" id="KAJ8685287.1"/>
    </source>
</evidence>
<proteinExistence type="predicted"/>
<name>A0ACC2PSF1_9HYME</name>